<proteinExistence type="predicted"/>
<accession>A0AC34RGJ7</accession>
<sequence>MDDYEYEPFKKLMKLWNQLLKHATIMAGICDALTIDENRFAAVQQPVLHNIENLMKEQRSFIRNSCYGQSSDRICQKGYWPNTVRAFLHEELMEMNEDDVDMVVLADLRDELNHKYQD</sequence>
<name>A0AC34RGJ7_9BILA</name>
<dbReference type="WBParaSite" id="JU765_v2.g6533.t1">
    <property type="protein sequence ID" value="JU765_v2.g6533.t1"/>
    <property type="gene ID" value="JU765_v2.g6533"/>
</dbReference>
<reference evidence="2" key="1">
    <citation type="submission" date="2022-11" db="UniProtKB">
        <authorList>
            <consortium name="WormBaseParasite"/>
        </authorList>
    </citation>
    <scope>IDENTIFICATION</scope>
</reference>
<protein>
    <submittedName>
        <fullName evidence="2">Uncharacterized protein</fullName>
    </submittedName>
</protein>
<evidence type="ECO:0000313" key="2">
    <source>
        <dbReference type="WBParaSite" id="JU765_v2.g6533.t1"/>
    </source>
</evidence>
<organism evidence="1 2">
    <name type="scientific">Panagrolaimus sp. JU765</name>
    <dbReference type="NCBI Taxonomy" id="591449"/>
    <lineage>
        <taxon>Eukaryota</taxon>
        <taxon>Metazoa</taxon>
        <taxon>Ecdysozoa</taxon>
        <taxon>Nematoda</taxon>
        <taxon>Chromadorea</taxon>
        <taxon>Rhabditida</taxon>
        <taxon>Tylenchina</taxon>
        <taxon>Panagrolaimomorpha</taxon>
        <taxon>Panagrolaimoidea</taxon>
        <taxon>Panagrolaimidae</taxon>
        <taxon>Panagrolaimus</taxon>
    </lineage>
</organism>
<evidence type="ECO:0000313" key="1">
    <source>
        <dbReference type="Proteomes" id="UP000887576"/>
    </source>
</evidence>
<dbReference type="Proteomes" id="UP000887576">
    <property type="component" value="Unplaced"/>
</dbReference>